<dbReference type="GO" id="GO:0003677">
    <property type="term" value="F:DNA binding"/>
    <property type="evidence" value="ECO:0007669"/>
    <property type="project" value="UniProtKB-KW"/>
</dbReference>
<comment type="caution">
    <text evidence="6">The sequence shown here is derived from an EMBL/GenBank/DDBJ whole genome shotgun (WGS) entry which is preliminary data.</text>
</comment>
<organism evidence="6 7">
    <name type="scientific">Marinobacterium nitratireducens</name>
    <dbReference type="NCBI Taxonomy" id="518897"/>
    <lineage>
        <taxon>Bacteria</taxon>
        <taxon>Pseudomonadati</taxon>
        <taxon>Pseudomonadota</taxon>
        <taxon>Gammaproteobacteria</taxon>
        <taxon>Oceanospirillales</taxon>
        <taxon>Oceanospirillaceae</taxon>
        <taxon>Marinobacterium</taxon>
    </lineage>
</organism>
<dbReference type="PROSITE" id="PS50987">
    <property type="entry name" value="HTH_ARSR_2"/>
    <property type="match status" value="1"/>
</dbReference>
<reference evidence="6 7" key="1">
    <citation type="journal article" date="2014" name="Int. J. Syst. Evol. Microbiol.">
        <title>Complete genome sequence of Corynebacterium casei LMG S-19264T (=DSM 44701T), isolated from a smear-ripened cheese.</title>
        <authorList>
            <consortium name="US DOE Joint Genome Institute (JGI-PGF)"/>
            <person name="Walter F."/>
            <person name="Albersmeier A."/>
            <person name="Kalinowski J."/>
            <person name="Ruckert C."/>
        </authorList>
    </citation>
    <scope>NUCLEOTIDE SEQUENCE [LARGE SCALE GENOMIC DNA]</scope>
    <source>
        <strain evidence="6 7">CGMCC 1.7286</strain>
    </source>
</reference>
<keyword evidence="3" id="KW-0804">Transcription</keyword>
<feature type="compositionally biased region" description="Polar residues" evidence="4">
    <location>
        <begin position="1"/>
        <end position="14"/>
    </location>
</feature>
<dbReference type="Pfam" id="PF01022">
    <property type="entry name" value="HTH_5"/>
    <property type="match status" value="1"/>
</dbReference>
<keyword evidence="2" id="KW-0238">DNA-binding</keyword>
<name>A0A918DSX8_9GAMM</name>
<sequence length="111" mass="12355">MSQQASAQEQSTPSLAEMKSNAAEAARLMRALSNENRLLILCYLQGQEMSVGELNRSLDLSQSALSQHLAVLRNDGLVQTRRESQTIFYSLRGDRATRVIETLHSLYCPDA</sequence>
<evidence type="ECO:0000313" key="7">
    <source>
        <dbReference type="Proteomes" id="UP000599578"/>
    </source>
</evidence>
<dbReference type="PRINTS" id="PR00778">
    <property type="entry name" value="HTHARSR"/>
</dbReference>
<dbReference type="InterPro" id="IPR001845">
    <property type="entry name" value="HTH_ArsR_DNA-bd_dom"/>
</dbReference>
<dbReference type="PANTHER" id="PTHR43132:SF2">
    <property type="entry name" value="ARSENICAL RESISTANCE OPERON REPRESSOR ARSR-RELATED"/>
    <property type="match status" value="1"/>
</dbReference>
<protein>
    <submittedName>
        <fullName evidence="6">Transcriptional regulator</fullName>
    </submittedName>
</protein>
<evidence type="ECO:0000256" key="4">
    <source>
        <dbReference type="SAM" id="MobiDB-lite"/>
    </source>
</evidence>
<dbReference type="CDD" id="cd00090">
    <property type="entry name" value="HTH_ARSR"/>
    <property type="match status" value="1"/>
</dbReference>
<dbReference type="AlphaFoldDB" id="A0A918DSX8"/>
<evidence type="ECO:0000259" key="5">
    <source>
        <dbReference type="PROSITE" id="PS50987"/>
    </source>
</evidence>
<dbReference type="Gene3D" id="1.10.10.10">
    <property type="entry name" value="Winged helix-like DNA-binding domain superfamily/Winged helix DNA-binding domain"/>
    <property type="match status" value="1"/>
</dbReference>
<dbReference type="InterPro" id="IPR036390">
    <property type="entry name" value="WH_DNA-bd_sf"/>
</dbReference>
<proteinExistence type="predicted"/>
<evidence type="ECO:0000256" key="1">
    <source>
        <dbReference type="ARBA" id="ARBA00023015"/>
    </source>
</evidence>
<evidence type="ECO:0000313" key="6">
    <source>
        <dbReference type="EMBL" id="GGO80774.1"/>
    </source>
</evidence>
<dbReference type="InterPro" id="IPR051011">
    <property type="entry name" value="Metal_resp_trans_reg"/>
</dbReference>
<keyword evidence="1" id="KW-0805">Transcription regulation</keyword>
<keyword evidence="7" id="KW-1185">Reference proteome</keyword>
<feature type="region of interest" description="Disordered" evidence="4">
    <location>
        <begin position="1"/>
        <end position="20"/>
    </location>
</feature>
<gene>
    <name evidence="6" type="ORF">GCM10011348_18220</name>
</gene>
<dbReference type="PANTHER" id="PTHR43132">
    <property type="entry name" value="ARSENICAL RESISTANCE OPERON REPRESSOR ARSR-RELATED"/>
    <property type="match status" value="1"/>
</dbReference>
<evidence type="ECO:0000256" key="2">
    <source>
        <dbReference type="ARBA" id="ARBA00023125"/>
    </source>
</evidence>
<dbReference type="InterPro" id="IPR011991">
    <property type="entry name" value="ArsR-like_HTH"/>
</dbReference>
<dbReference type="Proteomes" id="UP000599578">
    <property type="component" value="Unassembled WGS sequence"/>
</dbReference>
<dbReference type="SUPFAM" id="SSF46785">
    <property type="entry name" value="Winged helix' DNA-binding domain"/>
    <property type="match status" value="1"/>
</dbReference>
<dbReference type="SMART" id="SM00418">
    <property type="entry name" value="HTH_ARSR"/>
    <property type="match status" value="1"/>
</dbReference>
<dbReference type="NCBIfam" id="NF033788">
    <property type="entry name" value="HTH_metalloreg"/>
    <property type="match status" value="1"/>
</dbReference>
<dbReference type="EMBL" id="BMLT01000004">
    <property type="protein sequence ID" value="GGO80774.1"/>
    <property type="molecule type" value="Genomic_DNA"/>
</dbReference>
<feature type="domain" description="HTH arsR-type" evidence="5">
    <location>
        <begin position="18"/>
        <end position="111"/>
    </location>
</feature>
<accession>A0A918DSX8</accession>
<dbReference type="InterPro" id="IPR036388">
    <property type="entry name" value="WH-like_DNA-bd_sf"/>
</dbReference>
<dbReference type="GO" id="GO:0003700">
    <property type="term" value="F:DNA-binding transcription factor activity"/>
    <property type="evidence" value="ECO:0007669"/>
    <property type="project" value="InterPro"/>
</dbReference>
<evidence type="ECO:0000256" key="3">
    <source>
        <dbReference type="ARBA" id="ARBA00023163"/>
    </source>
</evidence>